<reference evidence="2 3" key="1">
    <citation type="journal article" date="2021" name="Commun. Biol.">
        <title>The genome of Shorea leprosula (Dipterocarpaceae) highlights the ecological relevance of drought in aseasonal tropical rainforests.</title>
        <authorList>
            <person name="Ng K.K.S."/>
            <person name="Kobayashi M.J."/>
            <person name="Fawcett J.A."/>
            <person name="Hatakeyama M."/>
            <person name="Paape T."/>
            <person name="Ng C.H."/>
            <person name="Ang C.C."/>
            <person name="Tnah L.H."/>
            <person name="Lee C.T."/>
            <person name="Nishiyama T."/>
            <person name="Sese J."/>
            <person name="O'Brien M.J."/>
            <person name="Copetti D."/>
            <person name="Mohd Noor M.I."/>
            <person name="Ong R.C."/>
            <person name="Putra M."/>
            <person name="Sireger I.Z."/>
            <person name="Indrioko S."/>
            <person name="Kosugi Y."/>
            <person name="Izuno A."/>
            <person name="Isagi Y."/>
            <person name="Lee S.L."/>
            <person name="Shimizu K.K."/>
        </authorList>
    </citation>
    <scope>NUCLEOTIDE SEQUENCE [LARGE SCALE GENOMIC DNA]</scope>
    <source>
        <strain evidence="2">214</strain>
    </source>
</reference>
<accession>A0AAV5L4N2</accession>
<name>A0AAV5L4N2_9ROSI</name>
<dbReference type="AlphaFoldDB" id="A0AAV5L4N2"/>
<keyword evidence="3" id="KW-1185">Reference proteome</keyword>
<evidence type="ECO:0000313" key="3">
    <source>
        <dbReference type="Proteomes" id="UP001054252"/>
    </source>
</evidence>
<gene>
    <name evidence="2" type="ORF">SLEP1_g40690</name>
</gene>
<comment type="caution">
    <text evidence="2">The sequence shown here is derived from an EMBL/GenBank/DDBJ whole genome shotgun (WGS) entry which is preliminary data.</text>
</comment>
<sequence length="130" mass="14796">MEEKIIQQKNHQQGSSSYGGKKASKKKPHNSALRFRTNFNVAMKACKGRGRKDIGILRRMVKKTLVEMMEAKTVEVRRDGEVTEEIVATAEEMKLDLDLLKISIFQHSHDMLRISGAVDKLAEIMLLQLD</sequence>
<organism evidence="2 3">
    <name type="scientific">Rubroshorea leprosula</name>
    <dbReference type="NCBI Taxonomy" id="152421"/>
    <lineage>
        <taxon>Eukaryota</taxon>
        <taxon>Viridiplantae</taxon>
        <taxon>Streptophyta</taxon>
        <taxon>Embryophyta</taxon>
        <taxon>Tracheophyta</taxon>
        <taxon>Spermatophyta</taxon>
        <taxon>Magnoliopsida</taxon>
        <taxon>eudicotyledons</taxon>
        <taxon>Gunneridae</taxon>
        <taxon>Pentapetalae</taxon>
        <taxon>rosids</taxon>
        <taxon>malvids</taxon>
        <taxon>Malvales</taxon>
        <taxon>Dipterocarpaceae</taxon>
        <taxon>Rubroshorea</taxon>
    </lineage>
</organism>
<dbReference type="EMBL" id="BPVZ01000094">
    <property type="protein sequence ID" value="GKV32058.1"/>
    <property type="molecule type" value="Genomic_DNA"/>
</dbReference>
<evidence type="ECO:0000313" key="2">
    <source>
        <dbReference type="EMBL" id="GKV32058.1"/>
    </source>
</evidence>
<proteinExistence type="predicted"/>
<feature type="region of interest" description="Disordered" evidence="1">
    <location>
        <begin position="1"/>
        <end position="31"/>
    </location>
</feature>
<evidence type="ECO:0000256" key="1">
    <source>
        <dbReference type="SAM" id="MobiDB-lite"/>
    </source>
</evidence>
<dbReference type="Proteomes" id="UP001054252">
    <property type="component" value="Unassembled WGS sequence"/>
</dbReference>
<protein>
    <submittedName>
        <fullName evidence="2">Uncharacterized protein</fullName>
    </submittedName>
</protein>